<feature type="site" description="Transition state stabilizer" evidence="8 11">
    <location>
        <position position="21"/>
    </location>
</feature>
<sequence>MADKFHILLLNGPNLNLLGTREPDKYGKTTLAQIVGNLETQAQVLNVQLSHLQSNAEHVLIDRIHQARGNTDFILINPAAFTHTSVALRDALLAVDIPFIEIHLSNVHAREAFRRHSYLSDIAVGVICGFGAEGYNHALQTAVTRLSTSN</sequence>
<dbReference type="Gene3D" id="3.40.50.9100">
    <property type="entry name" value="Dehydroquinase, class II"/>
    <property type="match status" value="1"/>
</dbReference>
<comment type="function">
    <text evidence="2 8">Catalyzes a trans-dehydration via an enolate intermediate.</text>
</comment>
<evidence type="ECO:0000256" key="5">
    <source>
        <dbReference type="ARBA" id="ARBA00011193"/>
    </source>
</evidence>
<comment type="caution">
    <text evidence="12">The sequence shown here is derived from an EMBL/GenBank/DDBJ whole genome shotgun (WGS) entry which is preliminary data.</text>
</comment>
<dbReference type="HAMAP" id="MF_00169">
    <property type="entry name" value="AroQ"/>
    <property type="match status" value="1"/>
</dbReference>
<dbReference type="GO" id="GO:0009073">
    <property type="term" value="P:aromatic amino acid family biosynthetic process"/>
    <property type="evidence" value="ECO:0007669"/>
    <property type="project" value="UniProtKB-KW"/>
</dbReference>
<dbReference type="CDD" id="cd00466">
    <property type="entry name" value="DHQase_II"/>
    <property type="match status" value="1"/>
</dbReference>
<evidence type="ECO:0000256" key="8">
    <source>
        <dbReference type="HAMAP-Rule" id="MF_00169"/>
    </source>
</evidence>
<evidence type="ECO:0000256" key="11">
    <source>
        <dbReference type="PIRSR" id="PIRSR001399-3"/>
    </source>
</evidence>
<dbReference type="PANTHER" id="PTHR21272">
    <property type="entry name" value="CATABOLIC 3-DEHYDROQUINASE"/>
    <property type="match status" value="1"/>
</dbReference>
<dbReference type="GO" id="GO:0008652">
    <property type="term" value="P:amino acid biosynthetic process"/>
    <property type="evidence" value="ECO:0007669"/>
    <property type="project" value="UniProtKB-KW"/>
</dbReference>
<dbReference type="PANTHER" id="PTHR21272:SF3">
    <property type="entry name" value="CATABOLIC 3-DEHYDROQUINASE"/>
    <property type="match status" value="1"/>
</dbReference>
<feature type="binding site" evidence="8 10">
    <location>
        <position position="83"/>
    </location>
    <ligand>
        <name>substrate</name>
    </ligand>
</feature>
<dbReference type="GO" id="GO:0009423">
    <property type="term" value="P:chorismate biosynthetic process"/>
    <property type="evidence" value="ECO:0007669"/>
    <property type="project" value="UniProtKB-UniRule"/>
</dbReference>
<evidence type="ECO:0000313" key="12">
    <source>
        <dbReference type="EMBL" id="PWC12975.1"/>
    </source>
</evidence>
<evidence type="ECO:0000256" key="10">
    <source>
        <dbReference type="PIRSR" id="PIRSR001399-2"/>
    </source>
</evidence>
<evidence type="ECO:0000313" key="13">
    <source>
        <dbReference type="Proteomes" id="UP000296159"/>
    </source>
</evidence>
<dbReference type="InterPro" id="IPR036441">
    <property type="entry name" value="DHquinase_II_sf"/>
</dbReference>
<protein>
    <recommendedName>
        <fullName evidence="6 8">3-dehydroquinate dehydratase</fullName>
        <shortName evidence="8">3-dehydroquinase</shortName>
        <ecNumber evidence="6 8">4.2.1.10</ecNumber>
    </recommendedName>
    <alternativeName>
        <fullName evidence="8">Type II DHQase</fullName>
    </alternativeName>
</protein>
<dbReference type="UniPathway" id="UPA00053">
    <property type="reaction ID" value="UER00086"/>
</dbReference>
<dbReference type="NCBIfam" id="TIGR01088">
    <property type="entry name" value="aroQ"/>
    <property type="match status" value="1"/>
</dbReference>
<gene>
    <name evidence="8 12" type="primary">aroQ</name>
    <name evidence="12" type="ORF">DDT56_16215</name>
</gene>
<dbReference type="SUPFAM" id="SSF52304">
    <property type="entry name" value="Type II 3-dehydroquinate dehydratase"/>
    <property type="match status" value="1"/>
</dbReference>
<name>A0A2U1TU95_9GAMM</name>
<evidence type="ECO:0000256" key="2">
    <source>
        <dbReference type="ARBA" id="ARBA00003924"/>
    </source>
</evidence>
<dbReference type="InterPro" id="IPR018509">
    <property type="entry name" value="DHquinase_II_CS"/>
</dbReference>
<proteinExistence type="inferred from homology"/>
<keyword evidence="7 8" id="KW-0456">Lyase</keyword>
<dbReference type="NCBIfam" id="NF003807">
    <property type="entry name" value="PRK05395.1-4"/>
    <property type="match status" value="1"/>
</dbReference>
<dbReference type="EC" id="4.2.1.10" evidence="6 8"/>
<dbReference type="NCBIfam" id="NF003806">
    <property type="entry name" value="PRK05395.1-3"/>
    <property type="match status" value="1"/>
</dbReference>
<comment type="similarity">
    <text evidence="4 8">Belongs to the type-II 3-dehydroquinase family.</text>
</comment>
<feature type="binding site" evidence="8 10">
    <location>
        <position position="114"/>
    </location>
    <ligand>
        <name>substrate</name>
    </ligand>
</feature>
<feature type="binding site" evidence="8 10">
    <location>
        <begin position="104"/>
        <end position="105"/>
    </location>
    <ligand>
        <name>substrate</name>
    </ligand>
</feature>
<dbReference type="EMBL" id="QDKH01000020">
    <property type="protein sequence ID" value="PWC12975.1"/>
    <property type="molecule type" value="Genomic_DNA"/>
</dbReference>
<feature type="binding site" evidence="8 10">
    <location>
        <position position="90"/>
    </location>
    <ligand>
        <name>substrate</name>
    </ligand>
</feature>
<keyword evidence="8" id="KW-0028">Amino-acid biosynthesis</keyword>
<comment type="pathway">
    <text evidence="3 8">Metabolic intermediate biosynthesis; chorismate biosynthesis; chorismate from D-erythrose 4-phosphate and phosphoenolpyruvate: step 3/7.</text>
</comment>
<evidence type="ECO:0000256" key="3">
    <source>
        <dbReference type="ARBA" id="ARBA00004902"/>
    </source>
</evidence>
<dbReference type="GO" id="GO:0019631">
    <property type="term" value="P:quinate catabolic process"/>
    <property type="evidence" value="ECO:0007669"/>
    <property type="project" value="TreeGrafter"/>
</dbReference>
<dbReference type="NCBIfam" id="NF003804">
    <property type="entry name" value="PRK05395.1-1"/>
    <property type="match status" value="1"/>
</dbReference>
<dbReference type="InterPro" id="IPR001874">
    <property type="entry name" value="DHquinase_II"/>
</dbReference>
<dbReference type="RefSeq" id="WP_136167468.1">
    <property type="nucleotide sequence ID" value="NZ_KZ819085.1"/>
</dbReference>
<comment type="subunit">
    <text evidence="5 8">Homododecamer.</text>
</comment>
<dbReference type="PROSITE" id="PS01029">
    <property type="entry name" value="DEHYDROQUINASE_II"/>
    <property type="match status" value="1"/>
</dbReference>
<organism evidence="12 13">
    <name type="scientific">Brenneria corticis</name>
    <dbReference type="NCBI Taxonomy" id="2173106"/>
    <lineage>
        <taxon>Bacteria</taxon>
        <taxon>Pseudomonadati</taxon>
        <taxon>Pseudomonadota</taxon>
        <taxon>Gammaproteobacteria</taxon>
        <taxon>Enterobacterales</taxon>
        <taxon>Pectobacteriaceae</taxon>
        <taxon>Brenneria</taxon>
    </lineage>
</organism>
<evidence type="ECO:0000256" key="6">
    <source>
        <dbReference type="ARBA" id="ARBA00012060"/>
    </source>
</evidence>
<feature type="active site" description="Proton donor" evidence="8 9">
    <location>
        <position position="103"/>
    </location>
</feature>
<comment type="catalytic activity">
    <reaction evidence="1 8">
        <text>3-dehydroquinate = 3-dehydroshikimate + H2O</text>
        <dbReference type="Rhea" id="RHEA:21096"/>
        <dbReference type="ChEBI" id="CHEBI:15377"/>
        <dbReference type="ChEBI" id="CHEBI:16630"/>
        <dbReference type="ChEBI" id="CHEBI:32364"/>
        <dbReference type="EC" id="4.2.1.10"/>
    </reaction>
</comment>
<evidence type="ECO:0000256" key="7">
    <source>
        <dbReference type="ARBA" id="ARBA00023239"/>
    </source>
</evidence>
<keyword evidence="8" id="KW-0057">Aromatic amino acid biosynthesis</keyword>
<dbReference type="AlphaFoldDB" id="A0A2U1TU95"/>
<evidence type="ECO:0000256" key="4">
    <source>
        <dbReference type="ARBA" id="ARBA00011037"/>
    </source>
</evidence>
<accession>A0A2U1TU95</accession>
<feature type="active site" description="Proton acceptor" evidence="8 9">
    <location>
        <position position="26"/>
    </location>
</feature>
<dbReference type="GO" id="GO:0003855">
    <property type="term" value="F:3-dehydroquinate dehydratase activity"/>
    <property type="evidence" value="ECO:0007669"/>
    <property type="project" value="UniProtKB-UniRule"/>
</dbReference>
<dbReference type="Pfam" id="PF01220">
    <property type="entry name" value="DHquinase_II"/>
    <property type="match status" value="1"/>
</dbReference>
<evidence type="ECO:0000256" key="1">
    <source>
        <dbReference type="ARBA" id="ARBA00001864"/>
    </source>
</evidence>
<keyword evidence="13" id="KW-1185">Reference proteome</keyword>
<dbReference type="Proteomes" id="UP000296159">
    <property type="component" value="Unassembled WGS sequence"/>
</dbReference>
<feature type="binding site" evidence="8 10">
    <location>
        <position position="77"/>
    </location>
    <ligand>
        <name>substrate</name>
    </ligand>
</feature>
<dbReference type="NCBIfam" id="NF003805">
    <property type="entry name" value="PRK05395.1-2"/>
    <property type="match status" value="1"/>
</dbReference>
<dbReference type="PIRSF" id="PIRSF001399">
    <property type="entry name" value="DHquinase_II"/>
    <property type="match status" value="1"/>
</dbReference>
<reference evidence="12 13" key="1">
    <citation type="submission" date="2018-04" db="EMBL/GenBank/DDBJ databases">
        <title>Brenneria corticis sp.nov.</title>
        <authorList>
            <person name="Li Y."/>
        </authorList>
    </citation>
    <scope>NUCLEOTIDE SEQUENCE [LARGE SCALE GENOMIC DNA]</scope>
    <source>
        <strain evidence="12 13">CFCC 11842</strain>
    </source>
</reference>
<evidence type="ECO:0000256" key="9">
    <source>
        <dbReference type="PIRSR" id="PIRSR001399-1"/>
    </source>
</evidence>